<accession>A0A1G1YTP2</accession>
<dbReference type="EMBL" id="MHIN01000006">
    <property type="protein sequence ID" value="OGY55714.1"/>
    <property type="molecule type" value="Genomic_DNA"/>
</dbReference>
<dbReference type="Proteomes" id="UP000178122">
    <property type="component" value="Unassembled WGS sequence"/>
</dbReference>
<protein>
    <submittedName>
        <fullName evidence="1">Uncharacterized protein</fullName>
    </submittedName>
</protein>
<organism evidence="1 2">
    <name type="scientific">Candidatus Buchananbacteria bacterium RIFCSPLOWO2_01_FULL_40_23b</name>
    <dbReference type="NCBI Taxonomy" id="1797544"/>
    <lineage>
        <taxon>Bacteria</taxon>
        <taxon>Candidatus Buchananiibacteriota</taxon>
    </lineage>
</organism>
<comment type="caution">
    <text evidence="1">The sequence shown here is derived from an EMBL/GenBank/DDBJ whole genome shotgun (WGS) entry which is preliminary data.</text>
</comment>
<evidence type="ECO:0000313" key="2">
    <source>
        <dbReference type="Proteomes" id="UP000178122"/>
    </source>
</evidence>
<proteinExistence type="predicted"/>
<sequence length="188" mass="22169">MKLKTLKELGIPDLTKQAYQALSLEEQITTYLMIKDDGKTLDSPVRWETLSLFFHGSIEELEKMNKTYRDILTHIQNNTLYFSGQPSSSINLLLPPGNQPYFTNNFRFHFPHENYFRNNSNMQKNPTYRSLWQRLDELIDGRDIKQETKGRSMFDPETTGLSDWDIERIVYYPVYITLKREGFQNIAA</sequence>
<evidence type="ECO:0000313" key="1">
    <source>
        <dbReference type="EMBL" id="OGY55714.1"/>
    </source>
</evidence>
<dbReference type="AlphaFoldDB" id="A0A1G1YTP2"/>
<name>A0A1G1YTP2_9BACT</name>
<reference evidence="1 2" key="1">
    <citation type="journal article" date="2016" name="Nat. Commun.">
        <title>Thousands of microbial genomes shed light on interconnected biogeochemical processes in an aquifer system.</title>
        <authorList>
            <person name="Anantharaman K."/>
            <person name="Brown C.T."/>
            <person name="Hug L.A."/>
            <person name="Sharon I."/>
            <person name="Castelle C.J."/>
            <person name="Probst A.J."/>
            <person name="Thomas B.C."/>
            <person name="Singh A."/>
            <person name="Wilkins M.J."/>
            <person name="Karaoz U."/>
            <person name="Brodie E.L."/>
            <person name="Williams K.H."/>
            <person name="Hubbard S.S."/>
            <person name="Banfield J.F."/>
        </authorList>
    </citation>
    <scope>NUCLEOTIDE SEQUENCE [LARGE SCALE GENOMIC DNA]</scope>
</reference>
<gene>
    <name evidence="1" type="ORF">A2912_01225</name>
</gene>